<gene>
    <name evidence="2" type="ORF">ABT39_MTgene4412</name>
</gene>
<protein>
    <submittedName>
        <fullName evidence="2">Uncharacterized protein</fullName>
    </submittedName>
</protein>
<name>A0A101M143_PICGL</name>
<sequence>MPEMPEPTGEKSRKRYARANGRRSTKSTNMNHLRWSLMMKPKPFYFIGGTHPLYLTHESLWQSSSTRCQPIHSVLVTVIIVSLS</sequence>
<feature type="region of interest" description="Disordered" evidence="1">
    <location>
        <begin position="1"/>
        <end position="31"/>
    </location>
</feature>
<accession>A0A101M143</accession>
<feature type="compositionally biased region" description="Basic residues" evidence="1">
    <location>
        <begin position="12"/>
        <end position="25"/>
    </location>
</feature>
<dbReference type="EMBL" id="LKAM01000004">
    <property type="protein sequence ID" value="KUM49075.1"/>
    <property type="molecule type" value="Genomic_DNA"/>
</dbReference>
<evidence type="ECO:0000313" key="2">
    <source>
        <dbReference type="EMBL" id="KUM49075.1"/>
    </source>
</evidence>
<dbReference type="AlphaFoldDB" id="A0A101M143"/>
<reference evidence="2" key="1">
    <citation type="journal article" date="2015" name="Genome Biol. Evol.">
        <title>Organellar Genomes of White Spruce (Picea glauca): Assembly and Annotation.</title>
        <authorList>
            <person name="Jackman S.D."/>
            <person name="Warren R.L."/>
            <person name="Gibb E.A."/>
            <person name="Vandervalk B.P."/>
            <person name="Mohamadi H."/>
            <person name="Chu J."/>
            <person name="Raymond A."/>
            <person name="Pleasance S."/>
            <person name="Coope R."/>
            <person name="Wildung M.R."/>
            <person name="Ritland C.E."/>
            <person name="Bousquet J."/>
            <person name="Jones S.J."/>
            <person name="Bohlmann J."/>
            <person name="Birol I."/>
        </authorList>
    </citation>
    <scope>NUCLEOTIDE SEQUENCE [LARGE SCALE GENOMIC DNA]</scope>
    <source>
        <tissue evidence="2">Flushing bud</tissue>
    </source>
</reference>
<comment type="caution">
    <text evidence="2">The sequence shown here is derived from an EMBL/GenBank/DDBJ whole genome shotgun (WGS) entry which is preliminary data.</text>
</comment>
<evidence type="ECO:0000256" key="1">
    <source>
        <dbReference type="SAM" id="MobiDB-lite"/>
    </source>
</evidence>
<proteinExistence type="predicted"/>
<geneLocation type="mitochondrion" evidence="2"/>
<organism evidence="2">
    <name type="scientific">Picea glauca</name>
    <name type="common">White spruce</name>
    <name type="synonym">Pinus glauca</name>
    <dbReference type="NCBI Taxonomy" id="3330"/>
    <lineage>
        <taxon>Eukaryota</taxon>
        <taxon>Viridiplantae</taxon>
        <taxon>Streptophyta</taxon>
        <taxon>Embryophyta</taxon>
        <taxon>Tracheophyta</taxon>
        <taxon>Spermatophyta</taxon>
        <taxon>Pinopsida</taxon>
        <taxon>Pinidae</taxon>
        <taxon>Conifers I</taxon>
        <taxon>Pinales</taxon>
        <taxon>Pinaceae</taxon>
        <taxon>Picea</taxon>
    </lineage>
</organism>
<keyword evidence="2" id="KW-0496">Mitochondrion</keyword>